<dbReference type="GO" id="GO:0005576">
    <property type="term" value="C:extracellular region"/>
    <property type="evidence" value="ECO:0007669"/>
    <property type="project" value="TreeGrafter"/>
</dbReference>
<keyword evidence="6 9" id="KW-0133">Cell shape</keyword>
<evidence type="ECO:0000256" key="9">
    <source>
        <dbReference type="PROSITE-ProRule" id="PRU01373"/>
    </source>
</evidence>
<evidence type="ECO:0000313" key="13">
    <source>
        <dbReference type="EMBL" id="PZQ96893.1"/>
    </source>
</evidence>
<evidence type="ECO:0000256" key="1">
    <source>
        <dbReference type="ARBA" id="ARBA00004752"/>
    </source>
</evidence>
<feature type="signal peptide" evidence="11">
    <location>
        <begin position="1"/>
        <end position="19"/>
    </location>
</feature>
<evidence type="ECO:0000256" key="6">
    <source>
        <dbReference type="ARBA" id="ARBA00022960"/>
    </source>
</evidence>
<feature type="active site" description="Proton donor/acceptor" evidence="9">
    <location>
        <position position="177"/>
    </location>
</feature>
<feature type="region of interest" description="Disordered" evidence="10">
    <location>
        <begin position="224"/>
        <end position="283"/>
    </location>
</feature>
<keyword evidence="7 9" id="KW-0573">Peptidoglycan synthesis</keyword>
<sequence length="283" mass="30096">MRNSFLRLFAAGLVTLTIAGCVETSPTASTTPAAAPTPVADNGNYVARQDGTFTIPAIPLEKVPPQYLRQTVDYPTTEAPGTVIIDTAQRYLYFVTGKNTATRYGIAVGKAGFEWSGIANVADRKPWPTWTPPPEMIERKPELAKWAGGQPGGLTNPLGARAIYLKTNGVDYGYRIHGTPEWQSIGRNASSGCIRMINQDVIDLYGRVPDGAKVIVLTHDGKVPTKLNLPSPAPKKVAKAEPPRPQPSPVADPVVTPAADTAPAVTDPSQATPTVIPPVNGRV</sequence>
<evidence type="ECO:0000313" key="14">
    <source>
        <dbReference type="Proteomes" id="UP000248975"/>
    </source>
</evidence>
<protein>
    <submittedName>
        <fullName evidence="13">L,D-transpeptidase</fullName>
    </submittedName>
</protein>
<dbReference type="Gene3D" id="2.40.440.10">
    <property type="entry name" value="L,D-transpeptidase catalytic domain-like"/>
    <property type="match status" value="1"/>
</dbReference>
<comment type="similarity">
    <text evidence="2">Belongs to the YkuD family.</text>
</comment>
<comment type="caution">
    <text evidence="13">The sequence shown here is derived from an EMBL/GenBank/DDBJ whole genome shotgun (WGS) entry which is preliminary data.</text>
</comment>
<evidence type="ECO:0000256" key="3">
    <source>
        <dbReference type="ARBA" id="ARBA00022676"/>
    </source>
</evidence>
<dbReference type="GO" id="GO:0071972">
    <property type="term" value="F:peptidoglycan L,D-transpeptidase activity"/>
    <property type="evidence" value="ECO:0007669"/>
    <property type="project" value="TreeGrafter"/>
</dbReference>
<dbReference type="GO" id="GO:0016757">
    <property type="term" value="F:glycosyltransferase activity"/>
    <property type="evidence" value="ECO:0007669"/>
    <property type="project" value="UniProtKB-KW"/>
</dbReference>
<dbReference type="InterPro" id="IPR050979">
    <property type="entry name" value="LD-transpeptidase"/>
</dbReference>
<dbReference type="PROSITE" id="PS51257">
    <property type="entry name" value="PROKAR_LIPOPROTEIN"/>
    <property type="match status" value="1"/>
</dbReference>
<organism evidence="13 14">
    <name type="scientific">Cereibacter sphaeroides</name>
    <name type="common">Rhodobacter sphaeroides</name>
    <dbReference type="NCBI Taxonomy" id="1063"/>
    <lineage>
        <taxon>Bacteria</taxon>
        <taxon>Pseudomonadati</taxon>
        <taxon>Pseudomonadota</taxon>
        <taxon>Alphaproteobacteria</taxon>
        <taxon>Rhodobacterales</taxon>
        <taxon>Paracoccaceae</taxon>
        <taxon>Cereibacter</taxon>
    </lineage>
</organism>
<dbReference type="FunFam" id="2.40.440.10:FF:000002">
    <property type="entry name" value="L,D-transpeptidase ErfK/SrfK"/>
    <property type="match status" value="1"/>
</dbReference>
<dbReference type="Proteomes" id="UP000248975">
    <property type="component" value="Unassembled WGS sequence"/>
</dbReference>
<feature type="compositionally biased region" description="Low complexity" evidence="10">
    <location>
        <begin position="251"/>
        <end position="268"/>
    </location>
</feature>
<keyword evidence="8 9" id="KW-0961">Cell wall biogenesis/degradation</keyword>
<feature type="active site" description="Nucleophile" evidence="9">
    <location>
        <position position="193"/>
    </location>
</feature>
<proteinExistence type="inferred from homology"/>
<gene>
    <name evidence="13" type="ORF">DI533_15135</name>
</gene>
<feature type="domain" description="L,D-TPase catalytic" evidence="12">
    <location>
        <begin position="81"/>
        <end position="217"/>
    </location>
</feature>
<name>A0A2W5U138_CERSP</name>
<dbReference type="PROSITE" id="PS52029">
    <property type="entry name" value="LD_TPASE"/>
    <property type="match status" value="1"/>
</dbReference>
<evidence type="ECO:0000256" key="8">
    <source>
        <dbReference type="ARBA" id="ARBA00023316"/>
    </source>
</evidence>
<keyword evidence="11" id="KW-0732">Signal</keyword>
<keyword evidence="5" id="KW-0378">Hydrolase</keyword>
<dbReference type="GO" id="GO:0008360">
    <property type="term" value="P:regulation of cell shape"/>
    <property type="evidence" value="ECO:0007669"/>
    <property type="project" value="UniProtKB-UniRule"/>
</dbReference>
<dbReference type="GO" id="GO:0018104">
    <property type="term" value="P:peptidoglycan-protein cross-linking"/>
    <property type="evidence" value="ECO:0007669"/>
    <property type="project" value="TreeGrafter"/>
</dbReference>
<evidence type="ECO:0000256" key="2">
    <source>
        <dbReference type="ARBA" id="ARBA00005992"/>
    </source>
</evidence>
<dbReference type="Pfam" id="PF03734">
    <property type="entry name" value="YkuD"/>
    <property type="match status" value="1"/>
</dbReference>
<reference evidence="13 14" key="1">
    <citation type="submission" date="2017-08" db="EMBL/GenBank/DDBJ databases">
        <title>Infants hospitalized years apart are colonized by the same room-sourced microbial strains.</title>
        <authorList>
            <person name="Brooks B."/>
            <person name="Olm M.R."/>
            <person name="Firek B.A."/>
            <person name="Baker R."/>
            <person name="Thomas B.C."/>
            <person name="Morowitz M.J."/>
            <person name="Banfield J.F."/>
        </authorList>
    </citation>
    <scope>NUCLEOTIDE SEQUENCE [LARGE SCALE GENOMIC DNA]</scope>
    <source>
        <strain evidence="13">S2_003_000_R2_11</strain>
    </source>
</reference>
<evidence type="ECO:0000256" key="5">
    <source>
        <dbReference type="ARBA" id="ARBA00022801"/>
    </source>
</evidence>
<evidence type="ECO:0000256" key="11">
    <source>
        <dbReference type="SAM" id="SignalP"/>
    </source>
</evidence>
<dbReference type="CDD" id="cd16913">
    <property type="entry name" value="YkuD_like"/>
    <property type="match status" value="1"/>
</dbReference>
<comment type="pathway">
    <text evidence="1 9">Cell wall biogenesis; peptidoglycan biosynthesis.</text>
</comment>
<dbReference type="PANTHER" id="PTHR30582:SF24">
    <property type="entry name" value="L,D-TRANSPEPTIDASE ERFK_SRFK-RELATED"/>
    <property type="match status" value="1"/>
</dbReference>
<dbReference type="EMBL" id="QFQS01000003">
    <property type="protein sequence ID" value="PZQ96893.1"/>
    <property type="molecule type" value="Genomic_DNA"/>
</dbReference>
<keyword evidence="3" id="KW-0328">Glycosyltransferase</keyword>
<evidence type="ECO:0000256" key="10">
    <source>
        <dbReference type="SAM" id="MobiDB-lite"/>
    </source>
</evidence>
<dbReference type="GO" id="GO:0071555">
    <property type="term" value="P:cell wall organization"/>
    <property type="evidence" value="ECO:0007669"/>
    <property type="project" value="UniProtKB-UniRule"/>
</dbReference>
<accession>A0A2W5U138</accession>
<evidence type="ECO:0000256" key="7">
    <source>
        <dbReference type="ARBA" id="ARBA00022984"/>
    </source>
</evidence>
<dbReference type="InterPro" id="IPR038063">
    <property type="entry name" value="Transpep_catalytic_dom"/>
</dbReference>
<dbReference type="SUPFAM" id="SSF141523">
    <property type="entry name" value="L,D-transpeptidase catalytic domain-like"/>
    <property type="match status" value="1"/>
</dbReference>
<evidence type="ECO:0000256" key="4">
    <source>
        <dbReference type="ARBA" id="ARBA00022679"/>
    </source>
</evidence>
<feature type="chain" id="PRO_5015903323" evidence="11">
    <location>
        <begin position="20"/>
        <end position="283"/>
    </location>
</feature>
<keyword evidence="4" id="KW-0808">Transferase</keyword>
<evidence type="ECO:0000259" key="12">
    <source>
        <dbReference type="PROSITE" id="PS52029"/>
    </source>
</evidence>
<dbReference type="InterPro" id="IPR005490">
    <property type="entry name" value="LD_TPept_cat_dom"/>
</dbReference>
<dbReference type="AlphaFoldDB" id="A0A2W5U138"/>
<dbReference type="UniPathway" id="UPA00219"/>
<dbReference type="PANTHER" id="PTHR30582">
    <property type="entry name" value="L,D-TRANSPEPTIDASE"/>
    <property type="match status" value="1"/>
</dbReference>